<dbReference type="EMBL" id="BAAALF010000272">
    <property type="protein sequence ID" value="GAA1068877.1"/>
    <property type="molecule type" value="Genomic_DNA"/>
</dbReference>
<dbReference type="InterPro" id="IPR029021">
    <property type="entry name" value="Prot-tyrosine_phosphatase-like"/>
</dbReference>
<dbReference type="PROSITE" id="PS00383">
    <property type="entry name" value="TYR_PHOSPHATASE_1"/>
    <property type="match status" value="1"/>
</dbReference>
<evidence type="ECO:0000259" key="2">
    <source>
        <dbReference type="PROSITE" id="PS50056"/>
    </source>
</evidence>
<dbReference type="Pfam" id="PF13350">
    <property type="entry name" value="Y_phosphatase3"/>
    <property type="match status" value="1"/>
</dbReference>
<comment type="caution">
    <text evidence="3">The sequence shown here is derived from an EMBL/GenBank/DDBJ whole genome shotgun (WGS) entry which is preliminary data.</text>
</comment>
<accession>A0ABN1T7M0</accession>
<gene>
    <name evidence="3" type="ORF">GCM10009665_73990</name>
</gene>
<dbReference type="PROSITE" id="PS50056">
    <property type="entry name" value="TYR_PHOSPHATASE_2"/>
    <property type="match status" value="1"/>
</dbReference>
<name>A0ABN1T7M0_9ACTN</name>
<dbReference type="InterPro" id="IPR026893">
    <property type="entry name" value="Tyr/Ser_Pase_IphP-type"/>
</dbReference>
<dbReference type="PANTHER" id="PTHR31126">
    <property type="entry name" value="TYROSINE-PROTEIN PHOSPHATASE"/>
    <property type="match status" value="1"/>
</dbReference>
<protein>
    <submittedName>
        <fullName evidence="3">Tyrosine-protein phosphatase</fullName>
    </submittedName>
</protein>
<feature type="domain" description="Tyrosine specific protein phosphatases" evidence="2">
    <location>
        <begin position="114"/>
        <end position="181"/>
    </location>
</feature>
<dbReference type="RefSeq" id="WP_344446646.1">
    <property type="nucleotide sequence ID" value="NZ_BAAALF010000272.1"/>
</dbReference>
<dbReference type="InterPro" id="IPR000387">
    <property type="entry name" value="Tyr_Pase_dom"/>
</dbReference>
<keyword evidence="4" id="KW-1185">Reference proteome</keyword>
<sequence length="235" mass="25566">MTDDQTASRLLPIPGLRNARDLAGSHAPGLRPGLLYRSGWLAELTPEGARQLAKLAIRTVIDLRDPVELDTRPDRTHDWDVDLANFPVLPQDGTDHAERSLAELYPLMADHSGATVVAVLRRLLAPQALPALVHCAVGRDRTGIVVALLLALLEVPDEVIVADFLLSNEGLGLLDGPREYTDAQGVVRLARPVEAALITGLLSRVRERHGSVETYLIDNGLNPEEVTSLRATLRE</sequence>
<dbReference type="PANTHER" id="PTHR31126:SF1">
    <property type="entry name" value="TYROSINE SPECIFIC PROTEIN PHOSPHATASES DOMAIN-CONTAINING PROTEIN"/>
    <property type="match status" value="1"/>
</dbReference>
<dbReference type="Proteomes" id="UP001500037">
    <property type="component" value="Unassembled WGS sequence"/>
</dbReference>
<proteinExistence type="inferred from homology"/>
<evidence type="ECO:0000313" key="3">
    <source>
        <dbReference type="EMBL" id="GAA1068877.1"/>
    </source>
</evidence>
<evidence type="ECO:0000313" key="4">
    <source>
        <dbReference type="Proteomes" id="UP001500037"/>
    </source>
</evidence>
<evidence type="ECO:0000256" key="1">
    <source>
        <dbReference type="ARBA" id="ARBA00009580"/>
    </source>
</evidence>
<reference evidence="3 4" key="1">
    <citation type="journal article" date="2019" name="Int. J. Syst. Evol. Microbiol.">
        <title>The Global Catalogue of Microorganisms (GCM) 10K type strain sequencing project: providing services to taxonomists for standard genome sequencing and annotation.</title>
        <authorList>
            <consortium name="The Broad Institute Genomics Platform"/>
            <consortium name="The Broad Institute Genome Sequencing Center for Infectious Disease"/>
            <person name="Wu L."/>
            <person name="Ma J."/>
        </authorList>
    </citation>
    <scope>NUCLEOTIDE SEQUENCE [LARGE SCALE GENOMIC DNA]</scope>
    <source>
        <strain evidence="3 4">JCM 13004</strain>
    </source>
</reference>
<dbReference type="Gene3D" id="3.90.190.10">
    <property type="entry name" value="Protein tyrosine phosphatase superfamily"/>
    <property type="match status" value="1"/>
</dbReference>
<dbReference type="InterPro" id="IPR016130">
    <property type="entry name" value="Tyr_Pase_AS"/>
</dbReference>
<comment type="similarity">
    <text evidence="1">Belongs to the protein-tyrosine phosphatase family.</text>
</comment>
<dbReference type="SUPFAM" id="SSF52799">
    <property type="entry name" value="(Phosphotyrosine protein) phosphatases II"/>
    <property type="match status" value="1"/>
</dbReference>
<organism evidence="3 4">
    <name type="scientific">Kitasatospora nipponensis</name>
    <dbReference type="NCBI Taxonomy" id="258049"/>
    <lineage>
        <taxon>Bacteria</taxon>
        <taxon>Bacillati</taxon>
        <taxon>Actinomycetota</taxon>
        <taxon>Actinomycetes</taxon>
        <taxon>Kitasatosporales</taxon>
        <taxon>Streptomycetaceae</taxon>
        <taxon>Kitasatospora</taxon>
    </lineage>
</organism>